<comment type="caution">
    <text evidence="1">The sequence shown here is derived from an EMBL/GenBank/DDBJ whole genome shotgun (WGS) entry which is preliminary data.</text>
</comment>
<name>A0AAV7N889_PLEWA</name>
<accession>A0AAV7N889</accession>
<dbReference type="Proteomes" id="UP001066276">
    <property type="component" value="Chromosome 9"/>
</dbReference>
<organism evidence="1 2">
    <name type="scientific">Pleurodeles waltl</name>
    <name type="common">Iberian ribbed newt</name>
    <dbReference type="NCBI Taxonomy" id="8319"/>
    <lineage>
        <taxon>Eukaryota</taxon>
        <taxon>Metazoa</taxon>
        <taxon>Chordata</taxon>
        <taxon>Craniata</taxon>
        <taxon>Vertebrata</taxon>
        <taxon>Euteleostomi</taxon>
        <taxon>Amphibia</taxon>
        <taxon>Batrachia</taxon>
        <taxon>Caudata</taxon>
        <taxon>Salamandroidea</taxon>
        <taxon>Salamandridae</taxon>
        <taxon>Pleurodelinae</taxon>
        <taxon>Pleurodeles</taxon>
    </lineage>
</organism>
<gene>
    <name evidence="1" type="ORF">NDU88_006754</name>
</gene>
<reference evidence="1" key="1">
    <citation type="journal article" date="2022" name="bioRxiv">
        <title>Sequencing and chromosome-scale assembly of the giantPleurodeles waltlgenome.</title>
        <authorList>
            <person name="Brown T."/>
            <person name="Elewa A."/>
            <person name="Iarovenko S."/>
            <person name="Subramanian E."/>
            <person name="Araus A.J."/>
            <person name="Petzold A."/>
            <person name="Susuki M."/>
            <person name="Suzuki K.-i.T."/>
            <person name="Hayashi T."/>
            <person name="Toyoda A."/>
            <person name="Oliveira C."/>
            <person name="Osipova E."/>
            <person name="Leigh N.D."/>
            <person name="Simon A."/>
            <person name="Yun M.H."/>
        </authorList>
    </citation>
    <scope>NUCLEOTIDE SEQUENCE</scope>
    <source>
        <strain evidence="1">20211129_DDA</strain>
        <tissue evidence="1">Liver</tissue>
    </source>
</reference>
<sequence>MLQSIYNSIKELQTETRIENHCARVATKRLQGTVRKVAKSCTEIETKLCSMDEMIVAVQVDVDALREQCVMQDGQLTDIMWKLEDYENQQRRNNLRFLGIDEGLEGSDIRAYMIKLLRGLSRNWLTGTGKTRFSVFIGFRQFDWNFW</sequence>
<proteinExistence type="predicted"/>
<evidence type="ECO:0000313" key="2">
    <source>
        <dbReference type="Proteomes" id="UP001066276"/>
    </source>
</evidence>
<dbReference type="EMBL" id="JANPWB010000013">
    <property type="protein sequence ID" value="KAJ1109393.1"/>
    <property type="molecule type" value="Genomic_DNA"/>
</dbReference>
<dbReference type="AlphaFoldDB" id="A0AAV7N889"/>
<keyword evidence="2" id="KW-1185">Reference proteome</keyword>
<protein>
    <submittedName>
        <fullName evidence="1">Uncharacterized protein</fullName>
    </submittedName>
</protein>
<evidence type="ECO:0000313" key="1">
    <source>
        <dbReference type="EMBL" id="KAJ1109393.1"/>
    </source>
</evidence>